<dbReference type="InterPro" id="IPR026350">
    <property type="entry name" value="GxxExxY"/>
</dbReference>
<sequence length="146" mass="16540">MNREDAKSAKEEERRMRELKEEVERLAYQVIGAAIEVHRVLGPGFLESVYQHALATEFQARNIPHEPKKSVAINYKGHRVGESELDFLVGNILVVELKAVEKLAPIHDAQVISYLKVTKCPLALLINFNVPILKEGIKRIIHSSYS</sequence>
<evidence type="ECO:0000256" key="1">
    <source>
        <dbReference type="SAM" id="Coils"/>
    </source>
</evidence>
<dbReference type="AlphaFoldDB" id="A0A1U7IEI2"/>
<feature type="coiled-coil region" evidence="1">
    <location>
        <begin position="2"/>
        <end position="29"/>
    </location>
</feature>
<evidence type="ECO:0000313" key="3">
    <source>
        <dbReference type="Proteomes" id="UP000185860"/>
    </source>
</evidence>
<dbReference type="OrthoDB" id="9806869at2"/>
<comment type="caution">
    <text evidence="2">The sequence shown here is derived from an EMBL/GenBank/DDBJ whole genome shotgun (WGS) entry which is preliminary data.</text>
</comment>
<name>A0A1U7IEI2_9CYAN</name>
<dbReference type="Pfam" id="PF13366">
    <property type="entry name" value="PDDEXK_3"/>
    <property type="match status" value="1"/>
</dbReference>
<evidence type="ECO:0000313" key="2">
    <source>
        <dbReference type="EMBL" id="OKH35382.1"/>
    </source>
</evidence>
<reference evidence="2 3" key="1">
    <citation type="submission" date="2016-11" db="EMBL/GenBank/DDBJ databases">
        <title>Draft Genome Sequences of Nine Cyanobacterial Strains from Diverse Habitats.</title>
        <authorList>
            <person name="Zhu T."/>
            <person name="Hou S."/>
            <person name="Lu X."/>
            <person name="Hess W.R."/>
        </authorList>
    </citation>
    <scope>NUCLEOTIDE SEQUENCE [LARGE SCALE GENOMIC DNA]</scope>
    <source>
        <strain evidence="2 3">IAM M-71</strain>
    </source>
</reference>
<accession>A0A1U7IEI2</accession>
<gene>
    <name evidence="2" type="ORF">NIES2119_20390</name>
</gene>
<dbReference type="RefSeq" id="WP_073595347.1">
    <property type="nucleotide sequence ID" value="NZ_MRCE01000022.1"/>
</dbReference>
<dbReference type="Proteomes" id="UP000185860">
    <property type="component" value="Unassembled WGS sequence"/>
</dbReference>
<dbReference type="EMBL" id="MRCE01000022">
    <property type="protein sequence ID" value="OKH35382.1"/>
    <property type="molecule type" value="Genomic_DNA"/>
</dbReference>
<keyword evidence="1" id="KW-0175">Coiled coil</keyword>
<protein>
    <submittedName>
        <fullName evidence="2">GxxExxY protein</fullName>
    </submittedName>
</protein>
<dbReference type="NCBIfam" id="TIGR04256">
    <property type="entry name" value="GxxExxY"/>
    <property type="match status" value="1"/>
</dbReference>
<proteinExistence type="predicted"/>
<organism evidence="2 3">
    <name type="scientific">[Phormidium ambiguum] IAM M-71</name>
    <dbReference type="NCBI Taxonomy" id="454136"/>
    <lineage>
        <taxon>Bacteria</taxon>
        <taxon>Bacillati</taxon>
        <taxon>Cyanobacteriota</taxon>
        <taxon>Cyanophyceae</taxon>
        <taxon>Oscillatoriophycideae</taxon>
        <taxon>Aerosakkonematales</taxon>
        <taxon>Aerosakkonemataceae</taxon>
        <taxon>Floridanema</taxon>
    </lineage>
</organism>
<dbReference type="STRING" id="454136.NIES2119_20390"/>